<keyword evidence="4 9" id="KW-0808">Transferase</keyword>
<comment type="subunit">
    <text evidence="7">Part of the small subunit (SSU) processome, composed of more than 70 proteins and the RNA chaperone small nucleolar RNA (snoRNA) U3.</text>
</comment>
<evidence type="ECO:0000256" key="2">
    <source>
        <dbReference type="ARBA" id="ARBA00022552"/>
    </source>
</evidence>
<dbReference type="EC" id="2.1.1.-" evidence="10"/>
<evidence type="ECO:0000256" key="3">
    <source>
        <dbReference type="ARBA" id="ARBA00022603"/>
    </source>
</evidence>
<organism evidence="12 13">
    <name type="scientific">Geodia barretti</name>
    <name type="common">Barrett's horny sponge</name>
    <dbReference type="NCBI Taxonomy" id="519541"/>
    <lineage>
        <taxon>Eukaryota</taxon>
        <taxon>Metazoa</taxon>
        <taxon>Porifera</taxon>
        <taxon>Demospongiae</taxon>
        <taxon>Heteroscleromorpha</taxon>
        <taxon>Tetractinellida</taxon>
        <taxon>Astrophorina</taxon>
        <taxon>Geodiidae</taxon>
        <taxon>Geodia</taxon>
    </lineage>
</organism>
<keyword evidence="5 9" id="KW-0949">S-adenosyl-L-methionine</keyword>
<evidence type="ECO:0000256" key="8">
    <source>
        <dbReference type="ARBA" id="ARBA00046134"/>
    </source>
</evidence>
<keyword evidence="6 9" id="KW-0694">RNA-binding</keyword>
<feature type="binding site" evidence="9">
    <location>
        <position position="21"/>
    </location>
    <ligand>
        <name>S-adenosyl-L-methionine</name>
        <dbReference type="ChEBI" id="CHEBI:59789"/>
    </ligand>
</feature>
<name>A0AA35SWQ8_GEOBA</name>
<dbReference type="InterPro" id="IPR020596">
    <property type="entry name" value="rRNA_Ade_Mease_Trfase_CS"/>
</dbReference>
<dbReference type="InterPro" id="IPR029063">
    <property type="entry name" value="SAM-dependent_MTases_sf"/>
</dbReference>
<feature type="binding site" evidence="9">
    <location>
        <position position="23"/>
    </location>
    <ligand>
        <name>S-adenosyl-L-methionine</name>
        <dbReference type="ChEBI" id="CHEBI:59789"/>
    </ligand>
</feature>
<feature type="binding site" evidence="9">
    <location>
        <position position="48"/>
    </location>
    <ligand>
        <name>S-adenosyl-L-methionine</name>
        <dbReference type="ChEBI" id="CHEBI:59789"/>
    </ligand>
</feature>
<evidence type="ECO:0000256" key="10">
    <source>
        <dbReference type="RuleBase" id="RU362106"/>
    </source>
</evidence>
<comment type="caution">
    <text evidence="12">The sequence shown here is derived from an EMBL/GenBank/DDBJ whole genome shotgun (WGS) entry which is preliminary data.</text>
</comment>
<keyword evidence="13" id="KW-1185">Reference proteome</keyword>
<feature type="binding site" evidence="9">
    <location>
        <position position="94"/>
    </location>
    <ligand>
        <name>S-adenosyl-L-methionine</name>
        <dbReference type="ChEBI" id="CHEBI:59789"/>
    </ligand>
</feature>
<evidence type="ECO:0000256" key="7">
    <source>
        <dbReference type="ARBA" id="ARBA00035020"/>
    </source>
</evidence>
<dbReference type="InterPro" id="IPR001737">
    <property type="entry name" value="KsgA/Erm"/>
</dbReference>
<evidence type="ECO:0000313" key="12">
    <source>
        <dbReference type="EMBL" id="CAI8036436.1"/>
    </source>
</evidence>
<evidence type="ECO:0000256" key="9">
    <source>
        <dbReference type="PROSITE-ProRule" id="PRU01026"/>
    </source>
</evidence>
<dbReference type="GO" id="GO:0005829">
    <property type="term" value="C:cytosol"/>
    <property type="evidence" value="ECO:0007669"/>
    <property type="project" value="TreeGrafter"/>
</dbReference>
<reference evidence="12" key="1">
    <citation type="submission" date="2023-03" db="EMBL/GenBank/DDBJ databases">
        <authorList>
            <person name="Steffen K."/>
            <person name="Cardenas P."/>
        </authorList>
    </citation>
    <scope>NUCLEOTIDE SEQUENCE</scope>
</reference>
<evidence type="ECO:0000259" key="11">
    <source>
        <dbReference type="SMART" id="SM00650"/>
    </source>
</evidence>
<feature type="binding site" evidence="9">
    <location>
        <position position="69"/>
    </location>
    <ligand>
        <name>S-adenosyl-L-methionine</name>
        <dbReference type="ChEBI" id="CHEBI:59789"/>
    </ligand>
</feature>
<dbReference type="PANTHER" id="PTHR11727">
    <property type="entry name" value="DIMETHYLADENOSINE TRANSFERASE"/>
    <property type="match status" value="1"/>
</dbReference>
<evidence type="ECO:0000256" key="5">
    <source>
        <dbReference type="ARBA" id="ARBA00022691"/>
    </source>
</evidence>
<dbReference type="GO" id="GO:0003723">
    <property type="term" value="F:RNA binding"/>
    <property type="evidence" value="ECO:0007669"/>
    <property type="project" value="UniProtKB-UniRule"/>
</dbReference>
<protein>
    <recommendedName>
        <fullName evidence="10">rRNA adenine N(6)-methyltransferase</fullName>
        <ecNumber evidence="10">2.1.1.-</ecNumber>
    </recommendedName>
</protein>
<dbReference type="CDD" id="cd02440">
    <property type="entry name" value="AdoMet_MTases"/>
    <property type="match status" value="1"/>
</dbReference>
<comment type="similarity">
    <text evidence="9 10">Belongs to the class I-like SAM-binding methyltransferase superfamily. rRNA adenine N(6)-methyltransferase family.</text>
</comment>
<comment type="function">
    <text evidence="8">Specifically dimethylates two adjacent adenosines in the loop of a conserved hairpin near the 3'-end of 18S rRNA in the 40S particle. Involved in the pre-rRNA processing steps leading to small-subunit rRNA production independently of its RNA-modifying catalytic activity. Part of the small subunit (SSU) processome, first precursor of the small eukaryotic ribosomal subunit. During the assembly of the SSU processome in the nucleolus, many ribosome biogenesis factors, an RNA chaperone and ribosomal proteins associate with the nascent pre-rRNA and work in concert to generate RNA folding, modifications, rearrangements and cleavage as well as targeted degradation of pre-ribosomal RNA by the RNA exosome.</text>
</comment>
<evidence type="ECO:0000256" key="1">
    <source>
        <dbReference type="ARBA" id="ARBA00022490"/>
    </source>
</evidence>
<keyword evidence="3 9" id="KW-0489">Methyltransferase</keyword>
<dbReference type="InterPro" id="IPR023165">
    <property type="entry name" value="rRNA_Ade_diMease-like_C"/>
</dbReference>
<keyword evidence="1" id="KW-0963">Cytoplasm</keyword>
<dbReference type="AlphaFoldDB" id="A0AA35SWQ8"/>
<gene>
    <name evidence="12" type="ORF">GBAR_LOCUS20414</name>
</gene>
<dbReference type="Gene3D" id="1.10.8.100">
    <property type="entry name" value="Ribosomal RNA adenine dimethylase-like, domain 2"/>
    <property type="match status" value="1"/>
</dbReference>
<evidence type="ECO:0000256" key="4">
    <source>
        <dbReference type="ARBA" id="ARBA00022679"/>
    </source>
</evidence>
<dbReference type="InterPro" id="IPR011530">
    <property type="entry name" value="rRNA_adenine_dimethylase"/>
</dbReference>
<accession>A0AA35SWQ8</accession>
<dbReference type="InterPro" id="IPR020598">
    <property type="entry name" value="rRNA_Ade_methylase_Trfase_N"/>
</dbReference>
<feature type="binding site" evidence="9">
    <location>
        <position position="115"/>
    </location>
    <ligand>
        <name>S-adenosyl-L-methionine</name>
        <dbReference type="ChEBI" id="CHEBI:59789"/>
    </ligand>
</feature>
<dbReference type="GO" id="GO:0000179">
    <property type="term" value="F:rRNA (adenine-N6,N6-)-dimethyltransferase activity"/>
    <property type="evidence" value="ECO:0007669"/>
    <property type="project" value="UniProtKB-UniRule"/>
</dbReference>
<feature type="domain" description="Ribosomal RNA adenine methylase transferase N-terminal" evidence="11">
    <location>
        <begin position="28"/>
        <end position="198"/>
    </location>
</feature>
<dbReference type="SMART" id="SM00650">
    <property type="entry name" value="rADc"/>
    <property type="match status" value="1"/>
</dbReference>
<sequence>MPKTVAASTPSRRRRKSLGQHFLADPRVAQRIVAAAEPDGSDVVLEIGPGAGVLTRRLVEQAGKVVAVELDQRLAEELPGRLGFPSNLDVRPGDGREIVPDELVGSETPYKVVANLPYYAAAPIVRRFLETVRPPTLMVVMVQREVADAMNAKPGEFTLLSVATQFYAEPSVVVQVPARSFRPPPKVSSTVLKLAVRPQPAAAVVDTGDFFALVRAGFSAPRKQLRNSVAQGTGASLETVAAALDAAEIDPQRRPATLEIAEWAALDAKWPAGVPRSRNA</sequence>
<proteinExistence type="inferred from homology"/>
<evidence type="ECO:0000256" key="6">
    <source>
        <dbReference type="ARBA" id="ARBA00022884"/>
    </source>
</evidence>
<dbReference type="Proteomes" id="UP001174909">
    <property type="component" value="Unassembled WGS sequence"/>
</dbReference>
<dbReference type="PROSITE" id="PS51689">
    <property type="entry name" value="SAM_RNA_A_N6_MT"/>
    <property type="match status" value="1"/>
</dbReference>
<dbReference type="PROSITE" id="PS01131">
    <property type="entry name" value="RRNA_A_DIMETH"/>
    <property type="match status" value="1"/>
</dbReference>
<dbReference type="EMBL" id="CASHTH010002870">
    <property type="protein sequence ID" value="CAI8036436.1"/>
    <property type="molecule type" value="Genomic_DNA"/>
</dbReference>
<dbReference type="HAMAP" id="MF_00607">
    <property type="entry name" value="16SrRNA_methyltr_A"/>
    <property type="match status" value="1"/>
</dbReference>
<dbReference type="PANTHER" id="PTHR11727:SF7">
    <property type="entry name" value="DIMETHYLADENOSINE TRANSFERASE-RELATED"/>
    <property type="match status" value="1"/>
</dbReference>
<dbReference type="Pfam" id="PF00398">
    <property type="entry name" value="RrnaAD"/>
    <property type="match status" value="1"/>
</dbReference>
<dbReference type="Gene3D" id="3.40.50.150">
    <property type="entry name" value="Vaccinia Virus protein VP39"/>
    <property type="match status" value="1"/>
</dbReference>
<evidence type="ECO:0000313" key="13">
    <source>
        <dbReference type="Proteomes" id="UP001174909"/>
    </source>
</evidence>
<keyword evidence="2 10" id="KW-0698">rRNA processing</keyword>
<dbReference type="NCBIfam" id="TIGR00755">
    <property type="entry name" value="ksgA"/>
    <property type="match status" value="1"/>
</dbReference>
<dbReference type="SUPFAM" id="SSF53335">
    <property type="entry name" value="S-adenosyl-L-methionine-dependent methyltransferases"/>
    <property type="match status" value="1"/>
</dbReference>